<accession>A0ABW5WEI4</accession>
<dbReference type="PRINTS" id="PR00081">
    <property type="entry name" value="GDHRDH"/>
</dbReference>
<dbReference type="InterPro" id="IPR057326">
    <property type="entry name" value="KR_dom"/>
</dbReference>
<protein>
    <submittedName>
        <fullName evidence="5">SDR family oxidoreductase</fullName>
    </submittedName>
</protein>
<dbReference type="PROSITE" id="PS00061">
    <property type="entry name" value="ADH_SHORT"/>
    <property type="match status" value="1"/>
</dbReference>
<dbReference type="EMBL" id="JBHUOF010000038">
    <property type="protein sequence ID" value="MFD2801904.1"/>
    <property type="molecule type" value="Genomic_DNA"/>
</dbReference>
<dbReference type="InterPro" id="IPR036291">
    <property type="entry name" value="NAD(P)-bd_dom_sf"/>
</dbReference>
<reference evidence="6" key="1">
    <citation type="journal article" date="2019" name="Int. J. Syst. Evol. Microbiol.">
        <title>The Global Catalogue of Microorganisms (GCM) 10K type strain sequencing project: providing services to taxonomists for standard genome sequencing and annotation.</title>
        <authorList>
            <consortium name="The Broad Institute Genomics Platform"/>
            <consortium name="The Broad Institute Genome Sequencing Center for Infectious Disease"/>
            <person name="Wu L."/>
            <person name="Ma J."/>
        </authorList>
    </citation>
    <scope>NUCLEOTIDE SEQUENCE [LARGE SCALE GENOMIC DNA]</scope>
    <source>
        <strain evidence="6">IBRC-M 10906</strain>
    </source>
</reference>
<dbReference type="PANTHER" id="PTHR44196">
    <property type="entry name" value="DEHYDROGENASE/REDUCTASE SDR FAMILY MEMBER 7B"/>
    <property type="match status" value="1"/>
</dbReference>
<dbReference type="PRINTS" id="PR00080">
    <property type="entry name" value="SDRFAMILY"/>
</dbReference>
<proteinExistence type="inferred from homology"/>
<dbReference type="SMART" id="SM00822">
    <property type="entry name" value="PKS_KR"/>
    <property type="match status" value="1"/>
</dbReference>
<dbReference type="InterPro" id="IPR020904">
    <property type="entry name" value="Sc_DH/Rdtase_CS"/>
</dbReference>
<comment type="caution">
    <text evidence="5">The sequence shown here is derived from an EMBL/GenBank/DDBJ whole genome shotgun (WGS) entry which is preliminary data.</text>
</comment>
<name>A0ABW5WEI4_9PSEU</name>
<evidence type="ECO:0000256" key="2">
    <source>
        <dbReference type="ARBA" id="ARBA00023002"/>
    </source>
</evidence>
<dbReference type="InterPro" id="IPR002347">
    <property type="entry name" value="SDR_fam"/>
</dbReference>
<evidence type="ECO:0000256" key="1">
    <source>
        <dbReference type="ARBA" id="ARBA00006484"/>
    </source>
</evidence>
<dbReference type="RefSeq" id="WP_377384419.1">
    <property type="nucleotide sequence ID" value="NZ_JBHSAN010000002.1"/>
</dbReference>
<dbReference type="CDD" id="cd05233">
    <property type="entry name" value="SDR_c"/>
    <property type="match status" value="1"/>
</dbReference>
<comment type="similarity">
    <text evidence="1 3">Belongs to the short-chain dehydrogenases/reductases (SDR) family.</text>
</comment>
<evidence type="ECO:0000256" key="3">
    <source>
        <dbReference type="RuleBase" id="RU000363"/>
    </source>
</evidence>
<keyword evidence="2" id="KW-0560">Oxidoreductase</keyword>
<gene>
    <name evidence="5" type="ORF">ACFS2C_21180</name>
</gene>
<evidence type="ECO:0000313" key="5">
    <source>
        <dbReference type="EMBL" id="MFD2801904.1"/>
    </source>
</evidence>
<evidence type="ECO:0000313" key="6">
    <source>
        <dbReference type="Proteomes" id="UP001597478"/>
    </source>
</evidence>
<sequence length="289" mass="30917">MDQPTRRFGRKQQVEGTVVVITGGARGIGAKTAQAFLDAGATVAVADLDVSALSAELRDRPRLRAWQLDVTDTAAYTRFLDEVEAAFGPIDVLVNNAGIMPLGRIDDEPDEVTVRQLEINLHAVIHGSREAVRRMRPRGRGHIVNLASEAGKIGFLGAATYCATKHGVVGFSDALRAELHRTGVHVSVVMPSVVRTELATGLGESTVVRSVSPEDVAAAILATVRRPRFDVYVPRDLVVANKLNALLPRRLGDALLRASGAHRILGGADHAARKGYEARAVGNARNLAH</sequence>
<dbReference type="Proteomes" id="UP001597478">
    <property type="component" value="Unassembled WGS sequence"/>
</dbReference>
<dbReference type="NCBIfam" id="NF005878">
    <property type="entry name" value="PRK07825.1"/>
    <property type="match status" value="1"/>
</dbReference>
<keyword evidence="6" id="KW-1185">Reference proteome</keyword>
<dbReference type="SUPFAM" id="SSF51735">
    <property type="entry name" value="NAD(P)-binding Rossmann-fold domains"/>
    <property type="match status" value="1"/>
</dbReference>
<evidence type="ECO:0000259" key="4">
    <source>
        <dbReference type="SMART" id="SM00822"/>
    </source>
</evidence>
<organism evidence="5 6">
    <name type="scientific">Prauserella oleivorans</name>
    <dbReference type="NCBI Taxonomy" id="1478153"/>
    <lineage>
        <taxon>Bacteria</taxon>
        <taxon>Bacillati</taxon>
        <taxon>Actinomycetota</taxon>
        <taxon>Actinomycetes</taxon>
        <taxon>Pseudonocardiales</taxon>
        <taxon>Pseudonocardiaceae</taxon>
        <taxon>Prauserella</taxon>
    </lineage>
</organism>
<dbReference type="Pfam" id="PF00106">
    <property type="entry name" value="adh_short"/>
    <property type="match status" value="1"/>
</dbReference>
<dbReference type="Gene3D" id="3.40.50.720">
    <property type="entry name" value="NAD(P)-binding Rossmann-like Domain"/>
    <property type="match status" value="1"/>
</dbReference>
<dbReference type="PANTHER" id="PTHR44196:SF1">
    <property type="entry name" value="DEHYDROGENASE_REDUCTASE SDR FAMILY MEMBER 7B"/>
    <property type="match status" value="1"/>
</dbReference>
<feature type="domain" description="Ketoreductase" evidence="4">
    <location>
        <begin position="17"/>
        <end position="197"/>
    </location>
</feature>